<accession>A0A8S5LPQ3</accession>
<evidence type="ECO:0000313" key="1">
    <source>
        <dbReference type="EMBL" id="DAD71872.1"/>
    </source>
</evidence>
<name>A0A8S5LPQ3_9CAUD</name>
<dbReference type="EMBL" id="BK015888">
    <property type="protein sequence ID" value="DAD71872.1"/>
    <property type="molecule type" value="Genomic_DNA"/>
</dbReference>
<organism evidence="1">
    <name type="scientific">Siphoviridae sp. ctoiW10</name>
    <dbReference type="NCBI Taxonomy" id="2827592"/>
    <lineage>
        <taxon>Viruses</taxon>
        <taxon>Duplodnaviria</taxon>
        <taxon>Heunggongvirae</taxon>
        <taxon>Uroviricota</taxon>
        <taxon>Caudoviricetes</taxon>
    </lineage>
</organism>
<proteinExistence type="predicted"/>
<protein>
    <submittedName>
        <fullName evidence="1">Uncharacterized protein</fullName>
    </submittedName>
</protein>
<sequence>MALFQPTNIYPSSLGELGNGTVDITKPLAVSWQVNGNSAMTAFSLTVCKNDAASTQVYTTGKLTEGCPFYGIDYAGNTVLFTHTIPADALSVAKMENGQQYKLIIKQWWGETDAESVTQRSASVFLTRADPVLTVAAIPSPLAVRKYAFTATYTQAQGDTLNWVRWMLRAKSSNTALYDSGRIYGTAELRMEYDGLFSDTDYAVRCQVQTENGVQADTGWVDFRVAYATATPTGAVVACPNCKKSGIRVTWPGLYDVQGTAAGENRIQNGKLVLGSDGTVIWGKVTGQPMNYAQPWSLVWSGTVDVTRDNPILTVGLNGGAAIVTLGKSGVSMTVDGVEVWKDALRGVTAEDEWTLVITGGQIYLRQVTWVNALYPAVTLYPGPKLYPSKGTQSGNLFSSEVKLAGRSITSLTLGGVQTCDYLWVTGEVLEASVLDQILSQDGWTPGAFSGDTLFQTDFAGGGLQAGNMAFSGTLTGFAIYRYHEGEATLEPVAQTPLSERAILDCKAVSQETYRYYMFGLGQTADGQEVIVTNALISDAVTPIFWDWTVLQCTTDAEGAYHPAAIFRFSLNVASGEISNNNSPGVLENFTRYPTVQSSPSNYRSGTLSAAIGHVLASGEYADTNEMRNAVYALSTTQDILFLKDRRGDLWQIRAGGAISMSTMDGSRQQVQTVTLPWVEIGSADGARILLTSGDALFA</sequence>
<reference evidence="1" key="1">
    <citation type="journal article" date="2021" name="Proc. Natl. Acad. Sci. U.S.A.">
        <title>A Catalog of Tens of Thousands of Viruses from Human Metagenomes Reveals Hidden Associations with Chronic Diseases.</title>
        <authorList>
            <person name="Tisza M.J."/>
            <person name="Buck C.B."/>
        </authorList>
    </citation>
    <scope>NUCLEOTIDE SEQUENCE</scope>
    <source>
        <strain evidence="1">CtoiW10</strain>
    </source>
</reference>